<keyword evidence="3" id="KW-1185">Reference proteome</keyword>
<comment type="caution">
    <text evidence="2">The sequence shown here is derived from an EMBL/GenBank/DDBJ whole genome shotgun (WGS) entry which is preliminary data.</text>
</comment>
<proteinExistence type="predicted"/>
<evidence type="ECO:0000256" key="1">
    <source>
        <dbReference type="SAM" id="MobiDB-lite"/>
    </source>
</evidence>
<protein>
    <submittedName>
        <fullName evidence="2">Uncharacterized protein</fullName>
    </submittedName>
</protein>
<reference evidence="2" key="1">
    <citation type="submission" date="2013-03" db="EMBL/GenBank/DDBJ databases">
        <authorList>
            <person name="Harkins D.M."/>
            <person name="Durkin A.S."/>
            <person name="Brinkac L.M."/>
            <person name="Haft D.H."/>
            <person name="Selengut J.D."/>
            <person name="Sanka R."/>
            <person name="DePew J."/>
            <person name="Purushe J."/>
            <person name="Hartskeerl R.A."/>
            <person name="Ahmed A."/>
            <person name="van der Linden H."/>
            <person name="Goris M.G.A."/>
            <person name="Vinetz J.M."/>
            <person name="Sutton G.G."/>
            <person name="Nierman W.C."/>
            <person name="Fouts D.E."/>
        </authorList>
    </citation>
    <scope>NUCLEOTIDE SEQUENCE [LARGE SCALE GENOMIC DNA]</scope>
    <source>
        <strain evidence="2">ICFT</strain>
    </source>
</reference>
<name>N1WJ24_9LEPT</name>
<dbReference type="Proteomes" id="UP000012313">
    <property type="component" value="Unassembled WGS sequence"/>
</dbReference>
<accession>N1WJ24</accession>
<dbReference type="STRING" id="1218598.LEP1GSC060_1979"/>
<sequence>MSELIDFLKHHLNPHVDTEHGTPPNIDGRSPIGPIQNEPLFTGYRLAEDTIALAHKSLPFRLYGLFK</sequence>
<organism evidence="2 3">
    <name type="scientific">Leptospira weilii serovar Ranarum str. ICFT</name>
    <dbReference type="NCBI Taxonomy" id="1218598"/>
    <lineage>
        <taxon>Bacteria</taxon>
        <taxon>Pseudomonadati</taxon>
        <taxon>Spirochaetota</taxon>
        <taxon>Spirochaetia</taxon>
        <taxon>Leptospirales</taxon>
        <taxon>Leptospiraceae</taxon>
        <taxon>Leptospira</taxon>
    </lineage>
</organism>
<feature type="region of interest" description="Disordered" evidence="1">
    <location>
        <begin position="14"/>
        <end position="33"/>
    </location>
</feature>
<gene>
    <name evidence="2" type="ORF">LEP1GSC060_1979</name>
</gene>
<dbReference type="AlphaFoldDB" id="N1WJ24"/>
<evidence type="ECO:0000313" key="2">
    <source>
        <dbReference type="EMBL" id="EMY77099.1"/>
    </source>
</evidence>
<evidence type="ECO:0000313" key="3">
    <source>
        <dbReference type="Proteomes" id="UP000012313"/>
    </source>
</evidence>
<dbReference type="EMBL" id="AOHC02000038">
    <property type="protein sequence ID" value="EMY77099.1"/>
    <property type="molecule type" value="Genomic_DNA"/>
</dbReference>